<proteinExistence type="inferred from homology"/>
<keyword evidence="3" id="KW-1185">Reference proteome</keyword>
<evidence type="ECO:0000313" key="2">
    <source>
        <dbReference type="EMBL" id="GHD43548.1"/>
    </source>
</evidence>
<sequence length="259" mass="26992">MDLGISGRKAIVCGSSRGLGRAIATSLARAGCVVIVNGIDAARLAERAEELTAETGAQVIPVAADVTTRDGQDALFAACPDPDILITNAGGPPFKDFREIDREAMLKGVTANMVTPIELIQRSVDGMVERRFGRIVNITSVSVKMPVFGLDLSSGARAGLTAFLAGVSRSVAHANVTINNILPGYFDTDRYRAGIDATAKAQGVSHDEMHAARVATVPARRAGDPAEFGDAAAFLCSAQAGYITGQNLLLDGGLFQSAF</sequence>
<accession>A0A918XP25</accession>
<comment type="caution">
    <text evidence="2">The sequence shown here is derived from an EMBL/GenBank/DDBJ whole genome shotgun (WGS) entry which is preliminary data.</text>
</comment>
<dbReference type="PANTHER" id="PTHR42879:SF6">
    <property type="entry name" value="NADPH-DEPENDENT REDUCTASE BACG"/>
    <property type="match status" value="1"/>
</dbReference>
<dbReference type="InterPro" id="IPR050259">
    <property type="entry name" value="SDR"/>
</dbReference>
<comment type="similarity">
    <text evidence="1">Belongs to the short-chain dehydrogenases/reductases (SDR) family.</text>
</comment>
<protein>
    <submittedName>
        <fullName evidence="2">3-oxoacyl-ACP reductase</fullName>
    </submittedName>
</protein>
<name>A0A918XP25_9PROT</name>
<evidence type="ECO:0000313" key="3">
    <source>
        <dbReference type="Proteomes" id="UP000630353"/>
    </source>
</evidence>
<dbReference type="RefSeq" id="WP_189987819.1">
    <property type="nucleotide sequence ID" value="NZ_BMZS01000002.1"/>
</dbReference>
<gene>
    <name evidence="2" type="ORF">GCM10017083_09860</name>
</gene>
<dbReference type="Gene3D" id="3.40.50.720">
    <property type="entry name" value="NAD(P)-binding Rossmann-like Domain"/>
    <property type="match status" value="1"/>
</dbReference>
<reference evidence="2" key="1">
    <citation type="journal article" date="2014" name="Int. J. Syst. Evol. Microbiol.">
        <title>Complete genome sequence of Corynebacterium casei LMG S-19264T (=DSM 44701T), isolated from a smear-ripened cheese.</title>
        <authorList>
            <consortium name="US DOE Joint Genome Institute (JGI-PGF)"/>
            <person name="Walter F."/>
            <person name="Albersmeier A."/>
            <person name="Kalinowski J."/>
            <person name="Ruckert C."/>
        </authorList>
    </citation>
    <scope>NUCLEOTIDE SEQUENCE</scope>
    <source>
        <strain evidence="2">KCTC 42651</strain>
    </source>
</reference>
<dbReference type="AlphaFoldDB" id="A0A918XP25"/>
<dbReference type="InterPro" id="IPR002347">
    <property type="entry name" value="SDR_fam"/>
</dbReference>
<dbReference type="Pfam" id="PF13561">
    <property type="entry name" value="adh_short_C2"/>
    <property type="match status" value="1"/>
</dbReference>
<evidence type="ECO:0000256" key="1">
    <source>
        <dbReference type="ARBA" id="ARBA00006484"/>
    </source>
</evidence>
<dbReference type="SUPFAM" id="SSF51735">
    <property type="entry name" value="NAD(P)-binding Rossmann-fold domains"/>
    <property type="match status" value="1"/>
</dbReference>
<organism evidence="2 3">
    <name type="scientific">Thalassobaculum fulvum</name>
    <dbReference type="NCBI Taxonomy" id="1633335"/>
    <lineage>
        <taxon>Bacteria</taxon>
        <taxon>Pseudomonadati</taxon>
        <taxon>Pseudomonadota</taxon>
        <taxon>Alphaproteobacteria</taxon>
        <taxon>Rhodospirillales</taxon>
        <taxon>Thalassobaculaceae</taxon>
        <taxon>Thalassobaculum</taxon>
    </lineage>
</organism>
<dbReference type="Proteomes" id="UP000630353">
    <property type="component" value="Unassembled WGS sequence"/>
</dbReference>
<dbReference type="PRINTS" id="PR00081">
    <property type="entry name" value="GDHRDH"/>
</dbReference>
<dbReference type="InterPro" id="IPR036291">
    <property type="entry name" value="NAD(P)-bd_dom_sf"/>
</dbReference>
<reference evidence="2" key="2">
    <citation type="submission" date="2020-09" db="EMBL/GenBank/DDBJ databases">
        <authorList>
            <person name="Sun Q."/>
            <person name="Kim S."/>
        </authorList>
    </citation>
    <scope>NUCLEOTIDE SEQUENCE</scope>
    <source>
        <strain evidence="2">KCTC 42651</strain>
    </source>
</reference>
<dbReference type="PANTHER" id="PTHR42879">
    <property type="entry name" value="3-OXOACYL-(ACYL-CARRIER-PROTEIN) REDUCTASE"/>
    <property type="match status" value="1"/>
</dbReference>
<dbReference type="EMBL" id="BMZS01000002">
    <property type="protein sequence ID" value="GHD43548.1"/>
    <property type="molecule type" value="Genomic_DNA"/>
</dbReference>